<dbReference type="InterPro" id="IPR028629">
    <property type="entry name" value="Cas9"/>
</dbReference>
<dbReference type="EMBL" id="VNHU01000002">
    <property type="protein sequence ID" value="TYP75956.1"/>
    <property type="molecule type" value="Genomic_DNA"/>
</dbReference>
<evidence type="ECO:0000256" key="9">
    <source>
        <dbReference type="ARBA" id="ARBA00023125"/>
    </source>
</evidence>
<reference evidence="15 16" key="1">
    <citation type="submission" date="2019-07" db="EMBL/GenBank/DDBJ databases">
        <title>Genomic Encyclopedia of Archaeal and Bacterial Type Strains, Phase II (KMG-II): from individual species to whole genera.</title>
        <authorList>
            <person name="Goeker M."/>
        </authorList>
    </citation>
    <scope>NUCLEOTIDE SEQUENCE [LARGE SCALE GENOMIC DNA]</scope>
    <source>
        <strain evidence="15 16">DSM 17527</strain>
    </source>
</reference>
<keyword evidence="6 12" id="KW-0460">Magnesium</keyword>
<dbReference type="GO" id="GO:0051607">
    <property type="term" value="P:defense response to virus"/>
    <property type="evidence" value="ECO:0007669"/>
    <property type="project" value="UniProtKB-UniRule"/>
</dbReference>
<name>A0A5S5CC95_9FLAO</name>
<evidence type="ECO:0000256" key="7">
    <source>
        <dbReference type="ARBA" id="ARBA00022884"/>
    </source>
</evidence>
<evidence type="ECO:0000256" key="8">
    <source>
        <dbReference type="ARBA" id="ARBA00023118"/>
    </source>
</evidence>
<dbReference type="InterPro" id="IPR003615">
    <property type="entry name" value="HNH_nuc"/>
</dbReference>
<evidence type="ECO:0000256" key="11">
    <source>
        <dbReference type="ARBA" id="ARBA00046380"/>
    </source>
</evidence>
<feature type="binding site" evidence="12">
    <location>
        <position position="688"/>
    </location>
    <ligand>
        <name>Mg(2+)</name>
        <dbReference type="ChEBI" id="CHEBI:18420"/>
        <label>1</label>
    </ligand>
</feature>
<dbReference type="GO" id="GO:0016787">
    <property type="term" value="F:hydrolase activity"/>
    <property type="evidence" value="ECO:0007669"/>
    <property type="project" value="UniProtKB-KW"/>
</dbReference>
<evidence type="ECO:0000313" key="16">
    <source>
        <dbReference type="Proteomes" id="UP000324376"/>
    </source>
</evidence>
<dbReference type="Pfam" id="PF13395">
    <property type="entry name" value="HNH_4"/>
    <property type="match status" value="1"/>
</dbReference>
<dbReference type="HAMAP" id="MF_01480">
    <property type="entry name" value="Cas9"/>
    <property type="match status" value="1"/>
</dbReference>
<keyword evidence="2 12" id="KW-0540">Nuclease</keyword>
<dbReference type="InterPro" id="IPR036397">
    <property type="entry name" value="RNaseH_sf"/>
</dbReference>
<comment type="caution">
    <text evidence="15">The sequence shown here is derived from an EMBL/GenBank/DDBJ whole genome shotgun (WGS) entry which is preliminary data.</text>
</comment>
<evidence type="ECO:0000256" key="1">
    <source>
        <dbReference type="ARBA" id="ARBA00001946"/>
    </source>
</evidence>
<dbReference type="OrthoDB" id="9777169at2"/>
<comment type="similarity">
    <text evidence="12">Belongs to the CRISPR-associated Cas9 family.</text>
</comment>
<comment type="subunit">
    <text evidence="11 12">Monomer. Binds crRNA and tracrRNA.</text>
</comment>
<feature type="coiled-coil region" evidence="13">
    <location>
        <begin position="693"/>
        <end position="720"/>
    </location>
</feature>
<comment type="function">
    <text evidence="12">CRISPR (clustered regularly interspaced short palindromic repeat) is an adaptive immune system that provides protection against mobile genetic elements (viruses, transposable elements and conjugative plasmids). CRISPR clusters contain spacers, sequences complementary to antecedent mobile elements, and target invading nucleic acids. CRISPR clusters are transcribed and processed into CRISPR RNA (crRNA). In type II CRISPR systems correct processing of pre-crRNA requires a trans-encoded small RNA (tracrRNA), endogenous ribonuclease 3 (rnc) and this protein. The tracrRNA serves as a guide for ribonuclease 3-aided processing of pre-crRNA. Subsequently Cas9/crRNA/tracrRNA endonucleolytically cleaves linear or circular dsDNA target complementary to the spacer; Cas9 is inactive in the absence of the 2 guide RNAs (gRNA). Cas9 recognizes the protospacer adjacent motif (PAM) in the CRISPR repeat sequences to help distinguish self versus nonself, as targets within the bacterial CRISPR locus do not have PAMs. PAM recognition is also required for catalytic activity.</text>
</comment>
<evidence type="ECO:0000256" key="2">
    <source>
        <dbReference type="ARBA" id="ARBA00022722"/>
    </source>
</evidence>
<feature type="binding site" evidence="12">
    <location>
        <position position="938"/>
    </location>
    <ligand>
        <name>Mg(2+)</name>
        <dbReference type="ChEBI" id="CHEBI:18420"/>
        <label>2</label>
    </ligand>
</feature>
<organism evidence="15 16">
    <name type="scientific">Aquimarina intermedia</name>
    <dbReference type="NCBI Taxonomy" id="350814"/>
    <lineage>
        <taxon>Bacteria</taxon>
        <taxon>Pseudomonadati</taxon>
        <taxon>Bacteroidota</taxon>
        <taxon>Flavobacteriia</taxon>
        <taxon>Flavobacteriales</taxon>
        <taxon>Flavobacteriaceae</taxon>
        <taxon>Aquimarina</taxon>
    </lineage>
</organism>
<proteinExistence type="inferred from homology"/>
<evidence type="ECO:0000313" key="15">
    <source>
        <dbReference type="EMBL" id="TYP75956.1"/>
    </source>
</evidence>
<comment type="domain">
    <text evidence="12">Has 2 endonuclease domains. The discontinuous RuvC-like domain cleaves the target DNA noncomplementary to crRNA while the HNH nuclease domain cleaves the target DNA complementary to crRNA.</text>
</comment>
<feature type="binding site" evidence="12">
    <location>
        <position position="8"/>
    </location>
    <ligand>
        <name>Mg(2+)</name>
        <dbReference type="ChEBI" id="CHEBI:18420"/>
        <label>1</label>
    </ligand>
</feature>
<evidence type="ECO:0000256" key="3">
    <source>
        <dbReference type="ARBA" id="ARBA00022723"/>
    </source>
</evidence>
<feature type="binding site" evidence="12">
    <location>
        <position position="8"/>
    </location>
    <ligand>
        <name>Mg(2+)</name>
        <dbReference type="ChEBI" id="CHEBI:18420"/>
        <label>2</label>
    </ligand>
</feature>
<dbReference type="NCBIfam" id="TIGR01865">
    <property type="entry name" value="cas_Csn1"/>
    <property type="match status" value="1"/>
</dbReference>
<protein>
    <recommendedName>
        <fullName evidence="12">CRISPR-associated endonuclease Cas9</fullName>
        <ecNumber evidence="12">3.1.-.-</ecNumber>
    </recommendedName>
</protein>
<keyword evidence="10" id="KW-0464">Manganese</keyword>
<sequence>MRRILGLDLGTTSIGWAFVQEAENNQEESKIIQTGVRVVPLNTDEQTSFEKGQSITINADRTLKRGARRNLHRYKMRREAVINLFKKINFINDSSTFSEEGKQTHSTYALRAKATGEKLEKEDLTRVFLMLNKKRGYKSSRKANNQEEGQLIDGMAIAKRLHKEHLTPGELSYKLLLEGKKNIPDYYRSDLQTEFDKIWQLQKTFHPEIFTDDHYEAIETLNKTKTGQYFEKSIGTPRAECKGKRNEKKLQFYRWRNDAVHKELELSKIAFVLTEIKGEINSSSGYLGAISDRSKELYFNDETVGQNLYKQLQKDPNASLKNQVFYRQDYMDEFDAIWQEQSKHYKELTEQVRKELRDITIFYQRRLKSQKGLINICELESRELEILENGIKKRKLIGPKVAPKSSPVFQQAKVWQSINNIVLTNEITKEIKYLDDELRQLLFEELNWLFYFSKAQLLNFLKKHSDIKGKNWKVNLEKIEGNKTNATLLAIYNQILQIEGYEALDSKISISQNMEQLKYCFETIGINSKILSIDYSLKGDEFVQQPSYKLWHLLYSYEDDSSSTGIESLIKRLQEHFNFKEEHANLLCGVAFTQDYGSLSVRALRKLMPYLEEGKIYNEASELAGYKHSNYMTAEENKDRQLLDKLEVLKKNSLRNPVVEKILNQMINVINAIIENPELGKPDEIRIEMARELKKTAKQRKEMTAAIVKATDQHKKYRERIQKEFGLSYVSRKDLIKYKLYLELKATGFKTLYSGTYVKPEELFTNKFDVEHIIPQSILFDDSFSNKTIELRSVNLEKGKETAFDFCERKGCLNDFKNRLEECYSDGKGELRYGKRSKLLMSFKNIPENFLNRDLGNTAYIARKAIQILQPLVRQKIVSTSGNITSKLRSDWELINVLQELNWKKYEVLGYTYYDYNKDGKALPRIKDWSKRNDHRHHAMDAIAVAFTRPAFIQYLNTMHAKSGKSGEVIGIEKKYTYRDAIGGRKFKKPYDTIREDAKEHMDKILISHKAKNKVVTSNKNKIKISGKNNYKTKIELTPRGQLHKETIYGQSLVYLVKEEKISASFDEEKIMTVTKAKYRDALLKRLNDNENDPKKAFTGKNSITRNPVFISINQNVPDKVKTQSLVPRFTIRKNITPDIKLDKVVDLGVKRILETRLKQYNGKPKVAFADLDNNPIWLNKEKGITIKNVTITGVSNAEPLHTAKDHNGKQIIDPSGKPIPIDYVSTGNNHHVAVYRDRNGNLQEEVVSFYEAVIRKNLEQSIIKKNHEKGWKFLFTLKQNEIFVFPSLDFEPSEVDLFDTNNKKIISENLFRVQKISSKNYVFNHHLETKAAGSDTFKNKKELSELTYKFYQSEKYLEGIIKVRLNHLGDIVHIGEY</sequence>
<feature type="active site" description="Proton acceptor for HNH nuclease domain" evidence="12">
    <location>
        <position position="772"/>
    </location>
</feature>
<dbReference type="RefSeq" id="WP_148781571.1">
    <property type="nucleotide sequence ID" value="NZ_VNHU01000002.1"/>
</dbReference>
<feature type="active site" description="For RuvC-like nuclease domain" evidence="12">
    <location>
        <position position="8"/>
    </location>
</feature>
<keyword evidence="4 12" id="KW-0255">Endonuclease</keyword>
<dbReference type="PROSITE" id="PS51749">
    <property type="entry name" value="HNH_CAS9"/>
    <property type="match status" value="1"/>
</dbReference>
<evidence type="ECO:0000259" key="14">
    <source>
        <dbReference type="PROSITE" id="PS51749"/>
    </source>
</evidence>
<dbReference type="GO" id="GO:0003677">
    <property type="term" value="F:DNA binding"/>
    <property type="evidence" value="ECO:0007669"/>
    <property type="project" value="UniProtKB-UniRule"/>
</dbReference>
<dbReference type="GO" id="GO:0004519">
    <property type="term" value="F:endonuclease activity"/>
    <property type="evidence" value="ECO:0007669"/>
    <property type="project" value="UniProtKB-UniRule"/>
</dbReference>
<keyword evidence="13" id="KW-0175">Coiled coil</keyword>
<gene>
    <name evidence="12" type="primary">cas9</name>
    <name evidence="15" type="ORF">BD809_102167</name>
</gene>
<dbReference type="Gene3D" id="3.30.420.10">
    <property type="entry name" value="Ribonuclease H-like superfamily/Ribonuclease H"/>
    <property type="match status" value="3"/>
</dbReference>
<evidence type="ECO:0000256" key="6">
    <source>
        <dbReference type="ARBA" id="ARBA00022842"/>
    </source>
</evidence>
<dbReference type="Proteomes" id="UP000324376">
    <property type="component" value="Unassembled WGS sequence"/>
</dbReference>
<evidence type="ECO:0000256" key="4">
    <source>
        <dbReference type="ARBA" id="ARBA00022759"/>
    </source>
</evidence>
<keyword evidence="8 12" id="KW-0051">Antiviral defense</keyword>
<keyword evidence="5 12" id="KW-0378">Hydrolase</keyword>
<dbReference type="EC" id="3.1.-.-" evidence="12"/>
<dbReference type="GO" id="GO:0043571">
    <property type="term" value="P:maintenance of CRISPR repeat elements"/>
    <property type="evidence" value="ECO:0007669"/>
    <property type="project" value="UniProtKB-UniRule"/>
</dbReference>
<dbReference type="InterPro" id="IPR041383">
    <property type="entry name" value="RuvC_III"/>
</dbReference>
<keyword evidence="9 12" id="KW-0238">DNA-binding</keyword>
<comment type="cofactor">
    <cofactor evidence="1 12">
        <name>Mg(2+)</name>
        <dbReference type="ChEBI" id="CHEBI:18420"/>
    </cofactor>
</comment>
<dbReference type="Pfam" id="PF18541">
    <property type="entry name" value="RuvC_III"/>
    <property type="match status" value="1"/>
</dbReference>
<evidence type="ECO:0000256" key="5">
    <source>
        <dbReference type="ARBA" id="ARBA00022801"/>
    </source>
</evidence>
<keyword evidence="7 12" id="KW-0694">RNA-binding</keyword>
<keyword evidence="3 12" id="KW-0479">Metal-binding</keyword>
<dbReference type="GO" id="GO:0003723">
    <property type="term" value="F:RNA binding"/>
    <property type="evidence" value="ECO:0007669"/>
    <property type="project" value="UniProtKB-UniRule"/>
</dbReference>
<dbReference type="InterPro" id="IPR033114">
    <property type="entry name" value="HNH_CAS9"/>
</dbReference>
<evidence type="ECO:0000256" key="10">
    <source>
        <dbReference type="ARBA" id="ARBA00023211"/>
    </source>
</evidence>
<feature type="binding site" evidence="12">
    <location>
        <position position="692"/>
    </location>
    <ligand>
        <name>Mg(2+)</name>
        <dbReference type="ChEBI" id="CHEBI:18420"/>
        <label>1</label>
    </ligand>
</feature>
<accession>A0A5S5CC95</accession>
<evidence type="ECO:0000256" key="12">
    <source>
        <dbReference type="HAMAP-Rule" id="MF_01480"/>
    </source>
</evidence>
<feature type="binding site" evidence="12">
    <location>
        <position position="692"/>
    </location>
    <ligand>
        <name>Mg(2+)</name>
        <dbReference type="ChEBI" id="CHEBI:18420"/>
        <label>2</label>
    </ligand>
</feature>
<feature type="domain" description="HNH Cas9-type" evidence="14">
    <location>
        <begin position="696"/>
        <end position="855"/>
    </location>
</feature>
<keyword evidence="16" id="KW-1185">Reference proteome</keyword>
<evidence type="ECO:0000256" key="13">
    <source>
        <dbReference type="SAM" id="Coils"/>
    </source>
</evidence>
<dbReference type="GO" id="GO:0046872">
    <property type="term" value="F:metal ion binding"/>
    <property type="evidence" value="ECO:0007669"/>
    <property type="project" value="UniProtKB-UniRule"/>
</dbReference>